<keyword evidence="4" id="KW-1185">Reference proteome</keyword>
<evidence type="ECO:0000313" key="3">
    <source>
        <dbReference type="EMBL" id="MDR7347020.1"/>
    </source>
</evidence>
<evidence type="ECO:0008006" key="5">
    <source>
        <dbReference type="Google" id="ProtNLM"/>
    </source>
</evidence>
<evidence type="ECO:0000256" key="1">
    <source>
        <dbReference type="SAM" id="MobiDB-lite"/>
    </source>
</evidence>
<comment type="caution">
    <text evidence="3">The sequence shown here is derived from an EMBL/GenBank/DDBJ whole genome shotgun (WGS) entry which is preliminary data.</text>
</comment>
<feature type="region of interest" description="Disordered" evidence="1">
    <location>
        <begin position="50"/>
        <end position="69"/>
    </location>
</feature>
<evidence type="ECO:0000313" key="4">
    <source>
        <dbReference type="Proteomes" id="UP001183794"/>
    </source>
</evidence>
<feature type="transmembrane region" description="Helical" evidence="2">
    <location>
        <begin position="20"/>
        <end position="41"/>
    </location>
</feature>
<proteinExistence type="predicted"/>
<sequence length="69" mass="7383">MELFLATAEETVVNELPVDPLVYGIAIFAALMFLLLAIMSLRSVAIRPDTPASTDVAQPHQGASTPSNR</sequence>
<keyword evidence="2" id="KW-1133">Transmembrane helix</keyword>
<keyword evidence="2" id="KW-0472">Membrane</keyword>
<accession>A0ABU2B091</accession>
<name>A0ABU2B091_9MICC</name>
<organism evidence="3 4">
    <name type="scientific">Enteractinococcus fodinae</name>
    <dbReference type="NCBI Taxonomy" id="684663"/>
    <lineage>
        <taxon>Bacteria</taxon>
        <taxon>Bacillati</taxon>
        <taxon>Actinomycetota</taxon>
        <taxon>Actinomycetes</taxon>
        <taxon>Micrococcales</taxon>
        <taxon>Micrococcaceae</taxon>
    </lineage>
</organism>
<evidence type="ECO:0000256" key="2">
    <source>
        <dbReference type="SAM" id="Phobius"/>
    </source>
</evidence>
<dbReference type="Proteomes" id="UP001183794">
    <property type="component" value="Unassembled WGS sequence"/>
</dbReference>
<reference evidence="3 4" key="1">
    <citation type="submission" date="2023-07" db="EMBL/GenBank/DDBJ databases">
        <title>Sequencing the genomes of 1000 actinobacteria strains.</title>
        <authorList>
            <person name="Klenk H.-P."/>
        </authorList>
    </citation>
    <scope>NUCLEOTIDE SEQUENCE [LARGE SCALE GENOMIC DNA]</scope>
    <source>
        <strain evidence="3 4">DSM 22966</strain>
    </source>
</reference>
<keyword evidence="2" id="KW-0812">Transmembrane</keyword>
<dbReference type="RefSeq" id="WP_310172709.1">
    <property type="nucleotide sequence ID" value="NZ_BAABHE010000002.1"/>
</dbReference>
<protein>
    <recommendedName>
        <fullName evidence="5">4-hydroxybenzoate polyprenyltransferase</fullName>
    </recommendedName>
</protein>
<gene>
    <name evidence="3" type="ORF">J2S62_001277</name>
</gene>
<feature type="compositionally biased region" description="Polar residues" evidence="1">
    <location>
        <begin position="51"/>
        <end position="69"/>
    </location>
</feature>
<dbReference type="EMBL" id="JAVDYJ010000001">
    <property type="protein sequence ID" value="MDR7347020.1"/>
    <property type="molecule type" value="Genomic_DNA"/>
</dbReference>